<sequence length="383" mass="41947">MGRQRFDDLAVCPGCVHDVTLRRRTSEHLSEGDCSFCGATAAAPFEQFMDIVMEAVHFLFVVAEGTDAEVLDPAEVAYAVCEGDVTDDVLEAVAAAIADRSATDFYRSKSSSSQALGWGWNAFCEKVKHTSRFVFLSAPEQPPRRPGDFTTVELLEKLEKIILDHDTLLPVPAGRIFWRGRKVDSPGRLAQYGTAAALGSPPRAKASNSRMSPAGISMFYGSDDIDTVVAEIGHDARRYVIVGAFETTRDLTLLNLADLPPLPSLYHEAGREPHYYDLRFLHSFAVDLGKPVTLDGRERIEYVPTQVVTEYLRFIPDFAVDGILFRSAQNNGVNCVLFCDASGCVDSGAKSGSDEGACLRLLPDTVQWVRIAAKAVIGPDRHR</sequence>
<comment type="caution">
    <text evidence="2">The sequence shown here is derived from an EMBL/GenBank/DDBJ whole genome shotgun (WGS) entry which is preliminary data.</text>
</comment>
<dbReference type="InterPro" id="IPR041206">
    <property type="entry name" value="HEPN/RES_NTD1"/>
</dbReference>
<dbReference type="Proteomes" id="UP001519332">
    <property type="component" value="Unassembled WGS sequence"/>
</dbReference>
<dbReference type="EMBL" id="JAGINW010000001">
    <property type="protein sequence ID" value="MBP2327685.1"/>
    <property type="molecule type" value="Genomic_DNA"/>
</dbReference>
<dbReference type="RefSeq" id="WP_209644666.1">
    <property type="nucleotide sequence ID" value="NZ_JAGINW010000001.1"/>
</dbReference>
<evidence type="ECO:0000259" key="1">
    <source>
        <dbReference type="SMART" id="SM00953"/>
    </source>
</evidence>
<name>A0ABS4TTG1_9PSEU</name>
<accession>A0ABS4TTG1</accession>
<dbReference type="SMART" id="SM00953">
    <property type="entry name" value="RES"/>
    <property type="match status" value="1"/>
</dbReference>
<proteinExistence type="predicted"/>
<feature type="domain" description="RES" evidence="1">
    <location>
        <begin position="196"/>
        <end position="348"/>
    </location>
</feature>
<dbReference type="InterPro" id="IPR014914">
    <property type="entry name" value="RES_dom"/>
</dbReference>
<organism evidence="2 3">
    <name type="scientific">Kibdelosporangium banguiense</name>
    <dbReference type="NCBI Taxonomy" id="1365924"/>
    <lineage>
        <taxon>Bacteria</taxon>
        <taxon>Bacillati</taxon>
        <taxon>Actinomycetota</taxon>
        <taxon>Actinomycetes</taxon>
        <taxon>Pseudonocardiales</taxon>
        <taxon>Pseudonocardiaceae</taxon>
        <taxon>Kibdelosporangium</taxon>
    </lineage>
</organism>
<evidence type="ECO:0000313" key="3">
    <source>
        <dbReference type="Proteomes" id="UP001519332"/>
    </source>
</evidence>
<dbReference type="Pfam" id="PF18870">
    <property type="entry name" value="HEPN_RES_NTD1"/>
    <property type="match status" value="1"/>
</dbReference>
<gene>
    <name evidence="2" type="ORF">JOF56_008070</name>
</gene>
<protein>
    <recommendedName>
        <fullName evidence="1">RES domain-containing protein</fullName>
    </recommendedName>
</protein>
<dbReference type="Pfam" id="PF08808">
    <property type="entry name" value="RES"/>
    <property type="match status" value="1"/>
</dbReference>
<keyword evidence="3" id="KW-1185">Reference proteome</keyword>
<reference evidence="2 3" key="1">
    <citation type="submission" date="2021-03" db="EMBL/GenBank/DDBJ databases">
        <title>Sequencing the genomes of 1000 actinobacteria strains.</title>
        <authorList>
            <person name="Klenk H.-P."/>
        </authorList>
    </citation>
    <scope>NUCLEOTIDE SEQUENCE [LARGE SCALE GENOMIC DNA]</scope>
    <source>
        <strain evidence="2 3">DSM 46670</strain>
    </source>
</reference>
<evidence type="ECO:0000313" key="2">
    <source>
        <dbReference type="EMBL" id="MBP2327685.1"/>
    </source>
</evidence>